<sequence>MTQHFEESTALGTLGGVRHGFFGRKGGSSLGEFAENNMSVAVGDTPRLVEINRTGAAEALGFRRNQLFLLKQVHSNRVHRLAELPQGDAPVEADAVVTHRPGLAMGILTADCTPILFADAQASVIGAAHAGWRGAVDGIVGNTVAAMVELGADPANIVAAIGPTISGENYEVGPHFMDDFVKLRPDGWRHFSSHHGGRAHFDLPGFVMAELERAGVTRVERVGGCTYGHPDRYFSHRYATHQKGTTGRQIAIIGLA</sequence>
<dbReference type="Proteomes" id="UP000595460">
    <property type="component" value="Chromosome"/>
</dbReference>
<evidence type="ECO:0000256" key="6">
    <source>
        <dbReference type="ARBA" id="ARBA00022833"/>
    </source>
</evidence>
<evidence type="ECO:0000256" key="8">
    <source>
        <dbReference type="ARBA" id="ARBA00048968"/>
    </source>
</evidence>
<evidence type="ECO:0000313" key="11">
    <source>
        <dbReference type="EMBL" id="QQR37482.1"/>
    </source>
</evidence>
<comment type="catalytic activity">
    <reaction evidence="8">
        <text>adenosine + phosphate = alpha-D-ribose 1-phosphate + adenine</text>
        <dbReference type="Rhea" id="RHEA:27642"/>
        <dbReference type="ChEBI" id="CHEBI:16335"/>
        <dbReference type="ChEBI" id="CHEBI:16708"/>
        <dbReference type="ChEBI" id="CHEBI:43474"/>
        <dbReference type="ChEBI" id="CHEBI:57720"/>
        <dbReference type="EC" id="2.4.2.1"/>
    </reaction>
    <physiologicalReaction direction="left-to-right" evidence="8">
        <dbReference type="Rhea" id="RHEA:27643"/>
    </physiologicalReaction>
</comment>
<gene>
    <name evidence="11" type="primary">pgeF</name>
    <name evidence="11" type="ORF">JI749_07695</name>
</gene>
<dbReference type="PANTHER" id="PTHR30616">
    <property type="entry name" value="UNCHARACTERIZED PROTEIN YFIH"/>
    <property type="match status" value="1"/>
</dbReference>
<keyword evidence="3" id="KW-0808">Transferase</keyword>
<dbReference type="InterPro" id="IPR003730">
    <property type="entry name" value="Cu_polyphenol_OxRdtase"/>
</dbReference>
<dbReference type="InterPro" id="IPR011324">
    <property type="entry name" value="Cytotoxic_necrot_fac-like_cat"/>
</dbReference>
<proteinExistence type="inferred from homology"/>
<evidence type="ECO:0000256" key="1">
    <source>
        <dbReference type="ARBA" id="ARBA00000553"/>
    </source>
</evidence>
<dbReference type="PANTHER" id="PTHR30616:SF2">
    <property type="entry name" value="PURINE NUCLEOSIDE PHOSPHORYLASE LACC1"/>
    <property type="match status" value="1"/>
</dbReference>
<evidence type="ECO:0000256" key="5">
    <source>
        <dbReference type="ARBA" id="ARBA00022801"/>
    </source>
</evidence>
<evidence type="ECO:0000256" key="7">
    <source>
        <dbReference type="ARBA" id="ARBA00047989"/>
    </source>
</evidence>
<keyword evidence="5" id="KW-0378">Hydrolase</keyword>
<dbReference type="NCBIfam" id="TIGR00726">
    <property type="entry name" value="peptidoglycan editing factor PgeF"/>
    <property type="match status" value="1"/>
</dbReference>
<protein>
    <recommendedName>
        <fullName evidence="10">Purine nucleoside phosphorylase</fullName>
    </recommendedName>
</protein>
<dbReference type="InterPro" id="IPR038371">
    <property type="entry name" value="Cu_polyphenol_OxRdtase_sf"/>
</dbReference>
<comment type="catalytic activity">
    <reaction evidence="7">
        <text>adenosine + H2O + H(+) = inosine + NH4(+)</text>
        <dbReference type="Rhea" id="RHEA:24408"/>
        <dbReference type="ChEBI" id="CHEBI:15377"/>
        <dbReference type="ChEBI" id="CHEBI:15378"/>
        <dbReference type="ChEBI" id="CHEBI:16335"/>
        <dbReference type="ChEBI" id="CHEBI:17596"/>
        <dbReference type="ChEBI" id="CHEBI:28938"/>
        <dbReference type="EC" id="3.5.4.4"/>
    </reaction>
    <physiologicalReaction direction="left-to-right" evidence="7">
        <dbReference type="Rhea" id="RHEA:24409"/>
    </physiologicalReaction>
</comment>
<dbReference type="Gene3D" id="3.60.140.10">
    <property type="entry name" value="CNF1/YfiH-like putative cysteine hydrolases"/>
    <property type="match status" value="1"/>
</dbReference>
<evidence type="ECO:0000256" key="3">
    <source>
        <dbReference type="ARBA" id="ARBA00022679"/>
    </source>
</evidence>
<name>A0ABX7C404_9HYPH</name>
<dbReference type="EMBL" id="CP068047">
    <property type="protein sequence ID" value="QQR37482.1"/>
    <property type="molecule type" value="Genomic_DNA"/>
</dbReference>
<evidence type="ECO:0000313" key="12">
    <source>
        <dbReference type="Proteomes" id="UP000595460"/>
    </source>
</evidence>
<dbReference type="CDD" id="cd16833">
    <property type="entry name" value="YfiH"/>
    <property type="match status" value="1"/>
</dbReference>
<evidence type="ECO:0000256" key="4">
    <source>
        <dbReference type="ARBA" id="ARBA00022723"/>
    </source>
</evidence>
<reference evidence="11 12" key="1">
    <citation type="submission" date="2021-01" db="EMBL/GenBank/DDBJ databases">
        <title>Genome seq and assembly of Devosia sp. G19.</title>
        <authorList>
            <person name="Chhetri G."/>
        </authorList>
    </citation>
    <scope>NUCLEOTIDE SEQUENCE [LARGE SCALE GENOMIC DNA]</scope>
    <source>
        <strain evidence="11 12">G19</strain>
    </source>
</reference>
<comment type="catalytic activity">
    <reaction evidence="9">
        <text>S-methyl-5'-thioadenosine + phosphate = 5-(methylsulfanyl)-alpha-D-ribose 1-phosphate + adenine</text>
        <dbReference type="Rhea" id="RHEA:11852"/>
        <dbReference type="ChEBI" id="CHEBI:16708"/>
        <dbReference type="ChEBI" id="CHEBI:17509"/>
        <dbReference type="ChEBI" id="CHEBI:43474"/>
        <dbReference type="ChEBI" id="CHEBI:58533"/>
        <dbReference type="EC" id="2.4.2.28"/>
    </reaction>
    <physiologicalReaction direction="left-to-right" evidence="9">
        <dbReference type="Rhea" id="RHEA:11853"/>
    </physiologicalReaction>
</comment>
<keyword evidence="6" id="KW-0862">Zinc</keyword>
<evidence type="ECO:0000256" key="10">
    <source>
        <dbReference type="RuleBase" id="RU361274"/>
    </source>
</evidence>
<comment type="catalytic activity">
    <reaction evidence="1">
        <text>inosine + phosphate = alpha-D-ribose 1-phosphate + hypoxanthine</text>
        <dbReference type="Rhea" id="RHEA:27646"/>
        <dbReference type="ChEBI" id="CHEBI:17368"/>
        <dbReference type="ChEBI" id="CHEBI:17596"/>
        <dbReference type="ChEBI" id="CHEBI:43474"/>
        <dbReference type="ChEBI" id="CHEBI:57720"/>
        <dbReference type="EC" id="2.4.2.1"/>
    </reaction>
    <physiologicalReaction direction="left-to-right" evidence="1">
        <dbReference type="Rhea" id="RHEA:27647"/>
    </physiologicalReaction>
</comment>
<dbReference type="RefSeq" id="WP_201661802.1">
    <property type="nucleotide sequence ID" value="NZ_CP068047.1"/>
</dbReference>
<keyword evidence="4" id="KW-0479">Metal-binding</keyword>
<keyword evidence="12" id="KW-1185">Reference proteome</keyword>
<accession>A0ABX7C404</accession>
<evidence type="ECO:0000256" key="9">
    <source>
        <dbReference type="ARBA" id="ARBA00049893"/>
    </source>
</evidence>
<dbReference type="SUPFAM" id="SSF64438">
    <property type="entry name" value="CNF1/YfiH-like putative cysteine hydrolases"/>
    <property type="match status" value="1"/>
</dbReference>
<organism evidence="11 12">
    <name type="scientific">Devosia oryziradicis</name>
    <dbReference type="NCBI Taxonomy" id="2801335"/>
    <lineage>
        <taxon>Bacteria</taxon>
        <taxon>Pseudomonadati</taxon>
        <taxon>Pseudomonadota</taxon>
        <taxon>Alphaproteobacteria</taxon>
        <taxon>Hyphomicrobiales</taxon>
        <taxon>Devosiaceae</taxon>
        <taxon>Devosia</taxon>
    </lineage>
</organism>
<dbReference type="Pfam" id="PF02578">
    <property type="entry name" value="Cu-oxidase_4"/>
    <property type="match status" value="1"/>
</dbReference>
<evidence type="ECO:0000256" key="2">
    <source>
        <dbReference type="ARBA" id="ARBA00007353"/>
    </source>
</evidence>
<comment type="similarity">
    <text evidence="2 10">Belongs to the purine nucleoside phosphorylase YfiH/LACC1 family.</text>
</comment>